<keyword evidence="2" id="KW-1185">Reference proteome</keyword>
<gene>
    <name evidence="1" type="ORF">SCLCIDRAFT_1216851</name>
</gene>
<sequence>MGCPLSTRDAVDCWRILFGLGPEASELSELPKGSFENHDTDGLTNCYGWELEIMHHDLGLALPSPGGLNTCSTIHRFIRDFDLLTGRLHKVHRTCAASFGNWNVTRQASGTLGAEGIEGGFTQHITFMQTKLCDMDSQL</sequence>
<accession>A0A0C2ZFB9</accession>
<evidence type="ECO:0000313" key="1">
    <source>
        <dbReference type="EMBL" id="KIM60403.1"/>
    </source>
</evidence>
<reference evidence="1 2" key="1">
    <citation type="submission" date="2014-04" db="EMBL/GenBank/DDBJ databases">
        <authorList>
            <consortium name="DOE Joint Genome Institute"/>
            <person name="Kuo A."/>
            <person name="Kohler A."/>
            <person name="Nagy L.G."/>
            <person name="Floudas D."/>
            <person name="Copeland A."/>
            <person name="Barry K.W."/>
            <person name="Cichocki N."/>
            <person name="Veneault-Fourrey C."/>
            <person name="LaButti K."/>
            <person name="Lindquist E.A."/>
            <person name="Lipzen A."/>
            <person name="Lundell T."/>
            <person name="Morin E."/>
            <person name="Murat C."/>
            <person name="Sun H."/>
            <person name="Tunlid A."/>
            <person name="Henrissat B."/>
            <person name="Grigoriev I.V."/>
            <person name="Hibbett D.S."/>
            <person name="Martin F."/>
            <person name="Nordberg H.P."/>
            <person name="Cantor M.N."/>
            <person name="Hua S.X."/>
        </authorList>
    </citation>
    <scope>NUCLEOTIDE SEQUENCE [LARGE SCALE GENOMIC DNA]</scope>
    <source>
        <strain evidence="1 2">Foug A</strain>
    </source>
</reference>
<evidence type="ECO:0000313" key="2">
    <source>
        <dbReference type="Proteomes" id="UP000053989"/>
    </source>
</evidence>
<dbReference type="Proteomes" id="UP000053989">
    <property type="component" value="Unassembled WGS sequence"/>
</dbReference>
<dbReference type="HOGENOM" id="CLU_1846300_0_0_1"/>
<protein>
    <submittedName>
        <fullName evidence="1">Uncharacterized protein</fullName>
    </submittedName>
</protein>
<dbReference type="EMBL" id="KN822062">
    <property type="protein sequence ID" value="KIM60403.1"/>
    <property type="molecule type" value="Genomic_DNA"/>
</dbReference>
<name>A0A0C2ZFB9_9AGAM</name>
<proteinExistence type="predicted"/>
<dbReference type="InParanoid" id="A0A0C2ZFB9"/>
<dbReference type="AlphaFoldDB" id="A0A0C2ZFB9"/>
<reference evidence="2" key="2">
    <citation type="submission" date="2015-01" db="EMBL/GenBank/DDBJ databases">
        <title>Evolutionary Origins and Diversification of the Mycorrhizal Mutualists.</title>
        <authorList>
            <consortium name="DOE Joint Genome Institute"/>
            <consortium name="Mycorrhizal Genomics Consortium"/>
            <person name="Kohler A."/>
            <person name="Kuo A."/>
            <person name="Nagy L.G."/>
            <person name="Floudas D."/>
            <person name="Copeland A."/>
            <person name="Barry K.W."/>
            <person name="Cichocki N."/>
            <person name="Veneault-Fourrey C."/>
            <person name="LaButti K."/>
            <person name="Lindquist E.A."/>
            <person name="Lipzen A."/>
            <person name="Lundell T."/>
            <person name="Morin E."/>
            <person name="Murat C."/>
            <person name="Riley R."/>
            <person name="Ohm R."/>
            <person name="Sun H."/>
            <person name="Tunlid A."/>
            <person name="Henrissat B."/>
            <person name="Grigoriev I.V."/>
            <person name="Hibbett D.S."/>
            <person name="Martin F."/>
        </authorList>
    </citation>
    <scope>NUCLEOTIDE SEQUENCE [LARGE SCALE GENOMIC DNA]</scope>
    <source>
        <strain evidence="2">Foug A</strain>
    </source>
</reference>
<organism evidence="1 2">
    <name type="scientific">Scleroderma citrinum Foug A</name>
    <dbReference type="NCBI Taxonomy" id="1036808"/>
    <lineage>
        <taxon>Eukaryota</taxon>
        <taxon>Fungi</taxon>
        <taxon>Dikarya</taxon>
        <taxon>Basidiomycota</taxon>
        <taxon>Agaricomycotina</taxon>
        <taxon>Agaricomycetes</taxon>
        <taxon>Agaricomycetidae</taxon>
        <taxon>Boletales</taxon>
        <taxon>Sclerodermatineae</taxon>
        <taxon>Sclerodermataceae</taxon>
        <taxon>Scleroderma</taxon>
    </lineage>
</organism>